<feature type="active site" evidence="6">
    <location>
        <position position="282"/>
    </location>
</feature>
<feature type="active site" evidence="6">
    <location>
        <position position="130"/>
    </location>
</feature>
<keyword evidence="9" id="KW-1185">Reference proteome</keyword>
<evidence type="ECO:0000259" key="7">
    <source>
        <dbReference type="Pfam" id="PF12697"/>
    </source>
</evidence>
<evidence type="ECO:0000313" key="8">
    <source>
        <dbReference type="EMBL" id="KAH7289969.1"/>
    </source>
</evidence>
<dbReference type="FunFam" id="3.40.50.1820:FF:000152">
    <property type="entry name" value="Protein phosphatase methylesterase 1"/>
    <property type="match status" value="1"/>
</dbReference>
<dbReference type="Proteomes" id="UP000825935">
    <property type="component" value="Chromosome 30"/>
</dbReference>
<evidence type="ECO:0000256" key="3">
    <source>
        <dbReference type="ARBA" id="ARBA00022801"/>
    </source>
</evidence>
<feature type="active site" evidence="6">
    <location>
        <position position="155"/>
    </location>
</feature>
<dbReference type="EMBL" id="CM035435">
    <property type="protein sequence ID" value="KAH7289969.1"/>
    <property type="molecule type" value="Genomic_DNA"/>
</dbReference>
<dbReference type="Pfam" id="PF12697">
    <property type="entry name" value="Abhydrolase_6"/>
    <property type="match status" value="1"/>
</dbReference>
<dbReference type="InterPro" id="IPR000639">
    <property type="entry name" value="Epox_hydrolase-like"/>
</dbReference>
<dbReference type="OrthoDB" id="194865at2759"/>
<protein>
    <recommendedName>
        <fullName evidence="5">Protein phosphatase methylesterase 1</fullName>
        <shortName evidence="5">PME-1</shortName>
        <ecNumber evidence="5">3.1.1.-</ecNumber>
    </recommendedName>
</protein>
<sequence length="325" mass="35478">MESFTSVSAYTTQSHSGRYSPLPWKDYFDEERDVVIPNSGDKFHLYLAGSEGAVIFCLHGGGYSGVSFALTAGLMKHKVRVVAMDLRGHGDSETSNDVDLSIETLSNDVFNVIDELYGSSTPALVLVGHSMGGAVAVHCAAKKRLHTLTGLIVLDVVEGTALASLAFMQSFLSSRPSSFPSVEKAIEWSVKGGSLRNIDSARVSVASTLKYNEQKQCYTWLTPLEKTETHWQGWYKGLSDLFLSSPVPKILILAGTERLDRALTIGQMQGKFQMVVLRNTGHAIQEDVPDELAKIVLNFIERNCITASGVKIPAVLRAAQLRPQE</sequence>
<accession>A0A8T2R0V3</accession>
<keyword evidence="2 5" id="KW-0719">Serine esterase</keyword>
<organism evidence="8 9">
    <name type="scientific">Ceratopteris richardii</name>
    <name type="common">Triangle waterfern</name>
    <dbReference type="NCBI Taxonomy" id="49495"/>
    <lineage>
        <taxon>Eukaryota</taxon>
        <taxon>Viridiplantae</taxon>
        <taxon>Streptophyta</taxon>
        <taxon>Embryophyta</taxon>
        <taxon>Tracheophyta</taxon>
        <taxon>Polypodiopsida</taxon>
        <taxon>Polypodiidae</taxon>
        <taxon>Polypodiales</taxon>
        <taxon>Pteridineae</taxon>
        <taxon>Pteridaceae</taxon>
        <taxon>Parkerioideae</taxon>
        <taxon>Ceratopteris</taxon>
    </lineage>
</organism>
<reference evidence="8" key="1">
    <citation type="submission" date="2021-08" db="EMBL/GenBank/DDBJ databases">
        <title>WGS assembly of Ceratopteris richardii.</title>
        <authorList>
            <person name="Marchant D.B."/>
            <person name="Chen G."/>
            <person name="Jenkins J."/>
            <person name="Shu S."/>
            <person name="Leebens-Mack J."/>
            <person name="Grimwood J."/>
            <person name="Schmutz J."/>
            <person name="Soltis P."/>
            <person name="Soltis D."/>
            <person name="Chen Z.-H."/>
        </authorList>
    </citation>
    <scope>NUCLEOTIDE SEQUENCE</scope>
    <source>
        <strain evidence="8">Whitten #5841</strain>
        <tissue evidence="8">Leaf</tissue>
    </source>
</reference>
<dbReference type="PANTHER" id="PTHR14189">
    <property type="entry name" value="PROTEIN PHOSPHATASE METHYLESTERASE-1 RELATED"/>
    <property type="match status" value="1"/>
</dbReference>
<comment type="caution">
    <text evidence="8">The sequence shown here is derived from an EMBL/GenBank/DDBJ whole genome shotgun (WGS) entry which is preliminary data.</text>
</comment>
<dbReference type="PIRSF" id="PIRSF022950">
    <property type="entry name" value="PPase_methylesterase_euk"/>
    <property type="match status" value="1"/>
</dbReference>
<dbReference type="GO" id="GO:0051723">
    <property type="term" value="F:protein methylesterase activity"/>
    <property type="evidence" value="ECO:0007669"/>
    <property type="project" value="UniProtKB-EC"/>
</dbReference>
<dbReference type="InterPro" id="IPR029058">
    <property type="entry name" value="AB_hydrolase_fold"/>
</dbReference>
<evidence type="ECO:0000256" key="6">
    <source>
        <dbReference type="PIRSR" id="PIRSR022950-1"/>
    </source>
</evidence>
<dbReference type="EC" id="3.1.1.-" evidence="5"/>
<evidence type="ECO:0000256" key="4">
    <source>
        <dbReference type="ARBA" id="ARBA00049203"/>
    </source>
</evidence>
<evidence type="ECO:0000256" key="5">
    <source>
        <dbReference type="PIRNR" id="PIRNR022950"/>
    </source>
</evidence>
<comment type="function">
    <text evidence="5">Demethylates proteins that have been reversibly carboxymethylated.</text>
</comment>
<name>A0A8T2R0V3_CERRI</name>
<comment type="catalytic activity">
    <reaction evidence="4">
        <text>[phosphatase 2A protein]-C-terminal L-leucine methyl ester + H2O = [phosphatase 2A protein]-C-terminal L-leucine + methanol + H(+)</text>
        <dbReference type="Rhea" id="RHEA:48548"/>
        <dbReference type="Rhea" id="RHEA-COMP:12134"/>
        <dbReference type="Rhea" id="RHEA-COMP:12135"/>
        <dbReference type="ChEBI" id="CHEBI:15377"/>
        <dbReference type="ChEBI" id="CHEBI:15378"/>
        <dbReference type="ChEBI" id="CHEBI:17790"/>
        <dbReference type="ChEBI" id="CHEBI:90516"/>
        <dbReference type="ChEBI" id="CHEBI:90517"/>
        <dbReference type="EC" id="3.1.1.89"/>
    </reaction>
</comment>
<proteinExistence type="inferred from homology"/>
<dbReference type="InterPro" id="IPR016812">
    <property type="entry name" value="PPase_methylesterase_euk"/>
</dbReference>
<keyword evidence="3 5" id="KW-0378">Hydrolase</keyword>
<dbReference type="PRINTS" id="PR00412">
    <property type="entry name" value="EPOXHYDRLASE"/>
</dbReference>
<dbReference type="AlphaFoldDB" id="A0A8T2R0V3"/>
<dbReference type="PANTHER" id="PTHR14189:SF0">
    <property type="entry name" value="PROTEIN PHOSPHATASE METHYLESTERASE 1"/>
    <property type="match status" value="1"/>
</dbReference>
<evidence type="ECO:0000313" key="9">
    <source>
        <dbReference type="Proteomes" id="UP000825935"/>
    </source>
</evidence>
<dbReference type="PRINTS" id="PR00111">
    <property type="entry name" value="ABHYDROLASE"/>
</dbReference>
<dbReference type="SUPFAM" id="SSF53474">
    <property type="entry name" value="alpha/beta-Hydrolases"/>
    <property type="match status" value="1"/>
</dbReference>
<evidence type="ECO:0000256" key="2">
    <source>
        <dbReference type="ARBA" id="ARBA00022487"/>
    </source>
</evidence>
<comment type="similarity">
    <text evidence="1 5">Belongs to the AB hydrolase superfamily.</text>
</comment>
<dbReference type="Gene3D" id="3.40.50.1820">
    <property type="entry name" value="alpha/beta hydrolase"/>
    <property type="match status" value="1"/>
</dbReference>
<feature type="domain" description="AB hydrolase-1" evidence="7">
    <location>
        <begin position="55"/>
        <end position="294"/>
    </location>
</feature>
<dbReference type="InterPro" id="IPR000073">
    <property type="entry name" value="AB_hydrolase_1"/>
</dbReference>
<gene>
    <name evidence="8" type="ORF">KP509_30G026200</name>
</gene>
<evidence type="ECO:0000256" key="1">
    <source>
        <dbReference type="ARBA" id="ARBA00008645"/>
    </source>
</evidence>
<dbReference type="OMA" id="VMVCHHG"/>